<keyword evidence="3" id="KW-0963">Cytoplasm</keyword>
<keyword evidence="4" id="KW-0645">Protease</keyword>
<dbReference type="InterPro" id="IPR005320">
    <property type="entry name" value="Peptidase_S51"/>
</dbReference>
<dbReference type="InterPro" id="IPR029062">
    <property type="entry name" value="Class_I_gatase-like"/>
</dbReference>
<dbReference type="SUPFAM" id="SSF52317">
    <property type="entry name" value="Class I glutamine amidotransferase-like"/>
    <property type="match status" value="1"/>
</dbReference>
<proteinExistence type="inferred from homology"/>
<dbReference type="CDD" id="cd03146">
    <property type="entry name" value="GAT1_Peptidase_E"/>
    <property type="match status" value="1"/>
</dbReference>
<evidence type="ECO:0000313" key="12">
    <source>
        <dbReference type="EMBL" id="JAI59114.1"/>
    </source>
</evidence>
<evidence type="ECO:0000256" key="1">
    <source>
        <dbReference type="ARBA" id="ARBA00004496"/>
    </source>
</evidence>
<evidence type="ECO:0000256" key="5">
    <source>
        <dbReference type="ARBA" id="ARBA00022801"/>
    </source>
</evidence>
<accession>A0A0P4W6A0</accession>
<dbReference type="Pfam" id="PF03575">
    <property type="entry name" value="Peptidase_S51"/>
    <property type="match status" value="1"/>
</dbReference>
<evidence type="ECO:0000256" key="2">
    <source>
        <dbReference type="ARBA" id="ARBA00006534"/>
    </source>
</evidence>
<comment type="catalytic activity">
    <reaction evidence="8">
        <text>Dipeptidase E catalyzes the hydrolysis of dipeptides Asp-|-Xaa. It does not act on peptides with N-terminal Glu, Asn or Gln, nor does it cleave isoaspartyl peptides.</text>
        <dbReference type="EC" id="3.4.13.21"/>
    </reaction>
</comment>
<organism evidence="12">
    <name type="scientific">Scylla olivacea</name>
    <name type="common">Orange mud crab</name>
    <name type="synonym">Cancer olivacea</name>
    <dbReference type="NCBI Taxonomy" id="85551"/>
    <lineage>
        <taxon>Eukaryota</taxon>
        <taxon>Metazoa</taxon>
        <taxon>Ecdysozoa</taxon>
        <taxon>Arthropoda</taxon>
        <taxon>Crustacea</taxon>
        <taxon>Multicrustacea</taxon>
        <taxon>Malacostraca</taxon>
        <taxon>Eumalacostraca</taxon>
        <taxon>Eucarida</taxon>
        <taxon>Decapoda</taxon>
        <taxon>Pleocyemata</taxon>
        <taxon>Brachyura</taxon>
        <taxon>Eubrachyura</taxon>
        <taxon>Portunoidea</taxon>
        <taxon>Portunidae</taxon>
        <taxon>Portuninae</taxon>
        <taxon>Scylla</taxon>
    </lineage>
</organism>
<dbReference type="FunFam" id="3.40.50.880:FF:000007">
    <property type="entry name" value="Peptidase E"/>
    <property type="match status" value="1"/>
</dbReference>
<evidence type="ECO:0000256" key="7">
    <source>
        <dbReference type="ARBA" id="ARBA00022997"/>
    </source>
</evidence>
<reference evidence="12" key="1">
    <citation type="submission" date="2015-09" db="EMBL/GenBank/DDBJ databases">
        <title>Scylla olivacea transcriptome.</title>
        <authorList>
            <person name="Ikhwanuddin M."/>
        </authorList>
    </citation>
    <scope>NUCLEOTIDE SEQUENCE</scope>
</reference>
<dbReference type="GO" id="GO:0006508">
    <property type="term" value="P:proteolysis"/>
    <property type="evidence" value="ECO:0007669"/>
    <property type="project" value="UniProtKB-KW"/>
</dbReference>
<dbReference type="EC" id="3.4.13.21" evidence="10"/>
<dbReference type="PANTHER" id="PTHR20842:SF0">
    <property type="entry name" value="ALPHA-ASPARTYL DIPEPTIDASE"/>
    <property type="match status" value="1"/>
</dbReference>
<dbReference type="NCBIfam" id="NF003642">
    <property type="entry name" value="PRK05282.1"/>
    <property type="match status" value="1"/>
</dbReference>
<evidence type="ECO:0000256" key="8">
    <source>
        <dbReference type="ARBA" id="ARBA00050239"/>
    </source>
</evidence>
<evidence type="ECO:0000256" key="9">
    <source>
        <dbReference type="ARBA" id="ARBA00058347"/>
    </source>
</evidence>
<sequence>MAARNLLLLSNSTVHGSGYLDWAAEYVKEFLKSKSIQSVVFVPYALRDMDSYAEKAIKKFSAWGFEMSSVHHAADPTAAVRGAEAIFVGGGNTFQLLKSLYDNKLIEPIRKKVLEEGAPYIGSSAGTNIATVSICTTNDMPIVHPPSFTALSLVPFNINPHYIDANPATTHMGETREERIMQYHELPSVPPVLALREGSLLKVEGDVAVVKGLYPARLFVREKQPEEFPVNSDLSFLLKQ</sequence>
<keyword evidence="5" id="KW-0378">Hydrolase</keyword>
<comment type="subcellular location">
    <subcellularLocation>
        <location evidence="1">Cytoplasm</location>
    </subcellularLocation>
</comment>
<dbReference type="GO" id="GO:0016805">
    <property type="term" value="F:dipeptidase activity"/>
    <property type="evidence" value="ECO:0007669"/>
    <property type="project" value="UniProtKB-KW"/>
</dbReference>
<evidence type="ECO:0000256" key="3">
    <source>
        <dbReference type="ARBA" id="ARBA00022490"/>
    </source>
</evidence>
<comment type="function">
    <text evidence="9">Hydrolyzes dipeptides containing N-terminal aspartate residues.</text>
</comment>
<evidence type="ECO:0000256" key="4">
    <source>
        <dbReference type="ARBA" id="ARBA00022670"/>
    </source>
</evidence>
<dbReference type="EMBL" id="GDRN01097444">
    <property type="protein sequence ID" value="JAI59114.1"/>
    <property type="molecule type" value="Transcribed_RNA"/>
</dbReference>
<dbReference type="PANTHER" id="PTHR20842">
    <property type="entry name" value="PROTEASE S51 ALPHA-ASPARTYL DIPEPTIDASE"/>
    <property type="match status" value="1"/>
</dbReference>
<keyword evidence="6" id="KW-0720">Serine protease</keyword>
<evidence type="ECO:0000256" key="6">
    <source>
        <dbReference type="ARBA" id="ARBA00022825"/>
    </source>
</evidence>
<name>A0A0P4W6A0_SCYOL</name>
<dbReference type="GO" id="GO:0005737">
    <property type="term" value="C:cytoplasm"/>
    <property type="evidence" value="ECO:0007669"/>
    <property type="project" value="UniProtKB-SubCell"/>
</dbReference>
<comment type="similarity">
    <text evidence="2">Belongs to the peptidase S51 family.</text>
</comment>
<dbReference type="GO" id="GO:0008236">
    <property type="term" value="F:serine-type peptidase activity"/>
    <property type="evidence" value="ECO:0007669"/>
    <property type="project" value="UniProtKB-KW"/>
</dbReference>
<dbReference type="AlphaFoldDB" id="A0A0P4W6A0"/>
<evidence type="ECO:0000256" key="10">
    <source>
        <dbReference type="ARBA" id="ARBA00066675"/>
    </source>
</evidence>
<evidence type="ECO:0000256" key="11">
    <source>
        <dbReference type="ARBA" id="ARBA00075877"/>
    </source>
</evidence>
<keyword evidence="7" id="KW-0224">Dipeptidase</keyword>
<protein>
    <recommendedName>
        <fullName evidence="10">dipeptidase E</fullName>
        <ecNumber evidence="10">3.4.13.21</ecNumber>
    </recommendedName>
    <alternativeName>
        <fullName evidence="11">Asp-specific dipeptidase</fullName>
    </alternativeName>
</protein>
<dbReference type="Gene3D" id="3.40.50.880">
    <property type="match status" value="1"/>
</dbReference>